<evidence type="ECO:0000256" key="7">
    <source>
        <dbReference type="ARBA" id="ARBA00022840"/>
    </source>
</evidence>
<feature type="domain" description="GHMP kinase C-terminal" evidence="14">
    <location>
        <begin position="281"/>
        <end position="358"/>
    </location>
</feature>
<dbReference type="NCBIfam" id="TIGR00131">
    <property type="entry name" value="gal_kin"/>
    <property type="match status" value="1"/>
</dbReference>
<evidence type="ECO:0000256" key="4">
    <source>
        <dbReference type="ARBA" id="ARBA00022723"/>
    </source>
</evidence>
<dbReference type="InterPro" id="IPR014721">
    <property type="entry name" value="Ribsml_uS5_D2-typ_fold_subgr"/>
</dbReference>
<dbReference type="GO" id="GO:0005829">
    <property type="term" value="C:cytosol"/>
    <property type="evidence" value="ECO:0007669"/>
    <property type="project" value="TreeGrafter"/>
</dbReference>
<evidence type="ECO:0000256" key="6">
    <source>
        <dbReference type="ARBA" id="ARBA00022777"/>
    </source>
</evidence>
<comment type="function">
    <text evidence="11">Catalyzes the transfer of the gamma-phosphate of ATP to D-galactose to form alpha-D-galactose-1-phosphate (Gal-1-P).</text>
</comment>
<reference evidence="16 17" key="1">
    <citation type="journal article" date="2012" name="J. Bacteriol.">
        <title>Draft Genome Sequence of Cecembia lonarensis Strain LW9T, Isolated from Lonar Lake, a Haloalkaline Lake in India.</title>
        <authorList>
            <person name="Shivaji S."/>
            <person name="Ara S."/>
            <person name="Singh A."/>
            <person name="Pinnaka A.K."/>
        </authorList>
    </citation>
    <scope>NUCLEOTIDE SEQUENCE [LARGE SCALE GENOMIC DNA]</scope>
    <source>
        <strain evidence="16 17">LW9</strain>
    </source>
</reference>
<evidence type="ECO:0000256" key="1">
    <source>
        <dbReference type="ARBA" id="ARBA00006566"/>
    </source>
</evidence>
<feature type="binding site" evidence="11">
    <location>
        <position position="125"/>
    </location>
    <ligand>
        <name>Mg(2+)</name>
        <dbReference type="ChEBI" id="CHEBI:18420"/>
    </ligand>
</feature>
<dbReference type="SUPFAM" id="SSF54211">
    <property type="entry name" value="Ribosomal protein S5 domain 2-like"/>
    <property type="match status" value="1"/>
</dbReference>
<dbReference type="FunFam" id="3.30.70.890:FF:000001">
    <property type="entry name" value="Galactokinase"/>
    <property type="match status" value="1"/>
</dbReference>
<name>K1L576_CECL9</name>
<keyword evidence="4 11" id="KW-0479">Metal-binding</keyword>
<keyword evidence="7 11" id="KW-0067">ATP-binding</keyword>
<feature type="active site" description="Proton acceptor" evidence="11">
    <location>
        <position position="169"/>
    </location>
</feature>
<feature type="binding site" evidence="11">
    <location>
        <position position="219"/>
    </location>
    <ligand>
        <name>substrate</name>
    </ligand>
</feature>
<dbReference type="NCBIfam" id="NF003705">
    <property type="entry name" value="PRK05322.1"/>
    <property type="match status" value="1"/>
</dbReference>
<evidence type="ECO:0000313" key="17">
    <source>
        <dbReference type="Proteomes" id="UP000004478"/>
    </source>
</evidence>
<feature type="domain" description="Galactokinase N-terminal" evidence="15">
    <location>
        <begin position="8"/>
        <end position="55"/>
    </location>
</feature>
<comment type="pathway">
    <text evidence="11">Carbohydrate metabolism; galactose metabolism.</text>
</comment>
<dbReference type="Gene3D" id="3.30.230.10">
    <property type="match status" value="1"/>
</dbReference>
<dbReference type="FunFam" id="3.30.230.10:FF:000017">
    <property type="entry name" value="Galactokinase"/>
    <property type="match status" value="1"/>
</dbReference>
<dbReference type="Pfam" id="PF10509">
    <property type="entry name" value="GalKase_gal_bdg"/>
    <property type="match status" value="1"/>
</dbReference>
<dbReference type="RefSeq" id="WP_009184514.1">
    <property type="nucleotide sequence ID" value="NZ_AMGM01000016.1"/>
</dbReference>
<keyword evidence="2 11" id="KW-0963">Cytoplasm</keyword>
<dbReference type="InterPro" id="IPR006203">
    <property type="entry name" value="GHMP_knse_ATP-bd_CS"/>
</dbReference>
<dbReference type="Gene3D" id="3.30.70.890">
    <property type="entry name" value="GHMP kinase, C-terminal domain"/>
    <property type="match status" value="1"/>
</dbReference>
<dbReference type="Proteomes" id="UP000004478">
    <property type="component" value="Unassembled WGS sequence"/>
</dbReference>
<dbReference type="InterPro" id="IPR020568">
    <property type="entry name" value="Ribosomal_Su5_D2-typ_SF"/>
</dbReference>
<keyword evidence="6 11" id="KW-0418">Kinase</keyword>
<dbReference type="PIRSF" id="PIRSF000530">
    <property type="entry name" value="Galactokinase"/>
    <property type="match status" value="1"/>
</dbReference>
<keyword evidence="5 11" id="KW-0547">Nucleotide-binding</keyword>
<dbReference type="AlphaFoldDB" id="K1L576"/>
<dbReference type="PROSITE" id="PS00106">
    <property type="entry name" value="GALACTOKINASE"/>
    <property type="match status" value="1"/>
</dbReference>
<evidence type="ECO:0000256" key="12">
    <source>
        <dbReference type="NCBIfam" id="TIGR00131"/>
    </source>
</evidence>
<comment type="similarity">
    <text evidence="1 11">Belongs to the GHMP kinase family. GalK subfamily.</text>
</comment>
<dbReference type="GO" id="GO:0005524">
    <property type="term" value="F:ATP binding"/>
    <property type="evidence" value="ECO:0007669"/>
    <property type="project" value="UniProtKB-UniRule"/>
</dbReference>
<keyword evidence="3 11" id="KW-0808">Transferase</keyword>
<dbReference type="PRINTS" id="PR00473">
    <property type="entry name" value="GALCTOKINASE"/>
</dbReference>
<dbReference type="InterPro" id="IPR019539">
    <property type="entry name" value="GalKase_N"/>
</dbReference>
<evidence type="ECO:0000256" key="11">
    <source>
        <dbReference type="HAMAP-Rule" id="MF_00246"/>
    </source>
</evidence>
<evidence type="ECO:0000259" key="15">
    <source>
        <dbReference type="Pfam" id="PF10509"/>
    </source>
</evidence>
<comment type="catalytic activity">
    <reaction evidence="11">
        <text>alpha-D-galactose + ATP = alpha-D-galactose 1-phosphate + ADP + H(+)</text>
        <dbReference type="Rhea" id="RHEA:13553"/>
        <dbReference type="ChEBI" id="CHEBI:15378"/>
        <dbReference type="ChEBI" id="CHEBI:28061"/>
        <dbReference type="ChEBI" id="CHEBI:30616"/>
        <dbReference type="ChEBI" id="CHEBI:58336"/>
        <dbReference type="ChEBI" id="CHEBI:456216"/>
        <dbReference type="EC" id="2.7.1.6"/>
    </reaction>
</comment>
<feature type="site" description="Transition state stabilizer" evidence="11">
    <location>
        <position position="26"/>
    </location>
</feature>
<dbReference type="OrthoDB" id="250531at2"/>
<dbReference type="UniPathway" id="UPA00214"/>
<feature type="binding site" evidence="11">
    <location>
        <begin position="119"/>
        <end position="125"/>
    </location>
    <ligand>
        <name>ATP</name>
        <dbReference type="ChEBI" id="CHEBI:30616"/>
    </ligand>
</feature>
<dbReference type="PRINTS" id="PR00959">
    <property type="entry name" value="MEVGALKINASE"/>
</dbReference>
<dbReference type="GO" id="GO:0004335">
    <property type="term" value="F:galactokinase activity"/>
    <property type="evidence" value="ECO:0007669"/>
    <property type="project" value="UniProtKB-UniRule"/>
</dbReference>
<accession>K1L576</accession>
<dbReference type="PANTHER" id="PTHR10457">
    <property type="entry name" value="MEVALONATE KINASE/GALACTOKINASE"/>
    <property type="match status" value="1"/>
</dbReference>
<keyword evidence="10 11" id="KW-0119">Carbohydrate metabolism</keyword>
<dbReference type="SUPFAM" id="SSF55060">
    <property type="entry name" value="GHMP Kinase, C-terminal domain"/>
    <property type="match status" value="1"/>
</dbReference>
<dbReference type="GO" id="GO:0006012">
    <property type="term" value="P:galactose metabolic process"/>
    <property type="evidence" value="ECO:0007669"/>
    <property type="project" value="UniProtKB-UniRule"/>
</dbReference>
<dbReference type="InterPro" id="IPR036554">
    <property type="entry name" value="GHMP_kinase_C_sf"/>
</dbReference>
<dbReference type="InterPro" id="IPR000705">
    <property type="entry name" value="Galactokinase"/>
</dbReference>
<comment type="caution">
    <text evidence="16">The sequence shown here is derived from an EMBL/GenBank/DDBJ whole genome shotgun (WGS) entry which is preliminary data.</text>
</comment>
<feature type="binding site" evidence="11">
    <location>
        <position position="157"/>
    </location>
    <ligand>
        <name>Mg(2+)</name>
        <dbReference type="ChEBI" id="CHEBI:18420"/>
    </ligand>
</feature>
<feature type="binding site" evidence="11">
    <location>
        <begin position="32"/>
        <end position="35"/>
    </location>
    <ligand>
        <name>substrate</name>
    </ligand>
</feature>
<dbReference type="InterPro" id="IPR013750">
    <property type="entry name" value="GHMP_kinase_C_dom"/>
</dbReference>
<dbReference type="HAMAP" id="MF_00246">
    <property type="entry name" value="Galactokinase"/>
    <property type="match status" value="1"/>
</dbReference>
<dbReference type="EC" id="2.7.1.6" evidence="11 12"/>
<dbReference type="Pfam" id="PF08544">
    <property type="entry name" value="GHMP_kinases_C"/>
    <property type="match status" value="1"/>
</dbReference>
<evidence type="ECO:0000256" key="8">
    <source>
        <dbReference type="ARBA" id="ARBA00022842"/>
    </source>
</evidence>
<evidence type="ECO:0000259" key="14">
    <source>
        <dbReference type="Pfam" id="PF08544"/>
    </source>
</evidence>
<keyword evidence="8 11" id="KW-0460">Magnesium</keyword>
<feature type="binding site" evidence="11">
    <location>
        <position position="66"/>
    </location>
    <ligand>
        <name>ATP</name>
        <dbReference type="ChEBI" id="CHEBI:30616"/>
    </ligand>
</feature>
<evidence type="ECO:0000256" key="10">
    <source>
        <dbReference type="ARBA" id="ARBA00023277"/>
    </source>
</evidence>
<proteinExistence type="inferred from homology"/>
<protein>
    <recommendedName>
        <fullName evidence="11 12">Galactokinase</fullName>
        <ecNumber evidence="11 12">2.7.1.6</ecNumber>
    </recommendedName>
    <alternativeName>
        <fullName evidence="11">Galactose kinase</fullName>
    </alternativeName>
</protein>
<gene>
    <name evidence="11 16" type="primary">galK</name>
    <name evidence="16" type="ORF">B879_01479</name>
</gene>
<evidence type="ECO:0000256" key="3">
    <source>
        <dbReference type="ARBA" id="ARBA00022679"/>
    </source>
</evidence>
<evidence type="ECO:0000259" key="13">
    <source>
        <dbReference type="Pfam" id="PF00288"/>
    </source>
</evidence>
<dbReference type="Pfam" id="PF00288">
    <property type="entry name" value="GHMP_kinases_N"/>
    <property type="match status" value="1"/>
</dbReference>
<evidence type="ECO:0000256" key="2">
    <source>
        <dbReference type="ARBA" id="ARBA00022490"/>
    </source>
</evidence>
<evidence type="ECO:0000256" key="9">
    <source>
        <dbReference type="ARBA" id="ARBA00023144"/>
    </source>
</evidence>
<dbReference type="InterPro" id="IPR006204">
    <property type="entry name" value="GHMP_kinase_N_dom"/>
</dbReference>
<dbReference type="PROSITE" id="PS00627">
    <property type="entry name" value="GHMP_KINASES_ATP"/>
    <property type="match status" value="1"/>
</dbReference>
<evidence type="ECO:0000313" key="16">
    <source>
        <dbReference type="EMBL" id="EKB49926.1"/>
    </source>
</evidence>
<dbReference type="InterPro" id="IPR019741">
    <property type="entry name" value="Galactokinase_CS"/>
</dbReference>
<keyword evidence="17" id="KW-1185">Reference proteome</keyword>
<evidence type="ECO:0000256" key="5">
    <source>
        <dbReference type="ARBA" id="ARBA00022741"/>
    </source>
</evidence>
<dbReference type="PATRIC" id="fig|1225176.3.peg.1573"/>
<dbReference type="EMBL" id="AMGM01000016">
    <property type="protein sequence ID" value="EKB49926.1"/>
    <property type="molecule type" value="Genomic_DNA"/>
</dbReference>
<keyword evidence="9 11" id="KW-0299">Galactose metabolism</keyword>
<comment type="subcellular location">
    <subcellularLocation>
        <location evidence="11">Cytoplasm</location>
    </subcellularLocation>
</comment>
<dbReference type="InterPro" id="IPR022963">
    <property type="entry name" value="Galactokinase_bac"/>
</dbReference>
<dbReference type="GO" id="GO:0000287">
    <property type="term" value="F:magnesium ion binding"/>
    <property type="evidence" value="ECO:0007669"/>
    <property type="project" value="UniProtKB-UniRule"/>
</dbReference>
<dbReference type="InterPro" id="IPR006206">
    <property type="entry name" value="Mevalonate/galactokinase"/>
</dbReference>
<organism evidence="16 17">
    <name type="scientific">Cecembia lonarensis (strain CCUG 58316 / KCTC 22772 / LW9)</name>
    <dbReference type="NCBI Taxonomy" id="1225176"/>
    <lineage>
        <taxon>Bacteria</taxon>
        <taxon>Pseudomonadati</taxon>
        <taxon>Bacteroidota</taxon>
        <taxon>Cytophagia</taxon>
        <taxon>Cytophagales</taxon>
        <taxon>Cyclobacteriaceae</taxon>
        <taxon>Cecembia</taxon>
    </lineage>
</organism>
<sequence length="382" mass="42451">MKIKISDKFREIFQQEPYSLYFSPGRINLIGEHTDYNEGFVMPAAIDLGIYVAISANELHVCRIYSLDFDEEFSINLNSLAPKKGHWATYIMGVISQLQQAGYPVKGFDMVFGGDLPVGAGLSSSAAIECAVGFSISSLFGFNIPKHSLMHYAQKAEHLFAGVQCGIMDQFASVMGKKDHVIKLDCRDLSFNYFPLDLGDFKLLLVDTQVKHSLADSAYNRRRNECAEVVLMAQQNQVGVASLRDLKLKHLNEIKPFIDREVLGRGVYVIEENERVIEASEALKEGNILKVGKLMYASHEGLSKKYGVSCQELDFLVDQSKSLDFVIGSRMMGGGFGGCTINILQKEKVGQFKDIIASAYLSKFGKAPKFYEISLGDGTREI</sequence>
<feature type="domain" description="GHMP kinase N-terminal" evidence="13">
    <location>
        <begin position="90"/>
        <end position="177"/>
    </location>
</feature>
<dbReference type="PANTHER" id="PTHR10457:SF7">
    <property type="entry name" value="GALACTOKINASE-RELATED"/>
    <property type="match status" value="1"/>
</dbReference>